<dbReference type="GO" id="GO:0005730">
    <property type="term" value="C:nucleolus"/>
    <property type="evidence" value="ECO:0007669"/>
    <property type="project" value="UniProtKB-SubCell"/>
</dbReference>
<evidence type="ECO:0000256" key="6">
    <source>
        <dbReference type="ARBA" id="ARBA00022777"/>
    </source>
</evidence>
<feature type="region of interest" description="Disordered" evidence="10">
    <location>
        <begin position="46"/>
        <end position="81"/>
    </location>
</feature>
<evidence type="ECO:0000313" key="14">
    <source>
        <dbReference type="RefSeq" id="XP_013163038.1"/>
    </source>
</evidence>
<dbReference type="Pfam" id="PF16575">
    <property type="entry name" value="CLP1_P"/>
    <property type="match status" value="1"/>
</dbReference>
<gene>
    <name evidence="14" type="primary">LOC106114394</name>
</gene>
<dbReference type="GO" id="GO:0000448">
    <property type="term" value="P:cleavage in ITS2 between 5.8S rRNA and LSU-rRNA of tricistronic rRNA transcript (SSU-rRNA, 5.8S rRNA, LSU-rRNA)"/>
    <property type="evidence" value="ECO:0007669"/>
    <property type="project" value="TreeGrafter"/>
</dbReference>
<dbReference type="GeneID" id="106114394"/>
<dbReference type="Pfam" id="PF24419">
    <property type="entry name" value="Cupin_NOL9"/>
    <property type="match status" value="1"/>
</dbReference>
<feature type="domain" description="Clp1 P-loop" evidence="11">
    <location>
        <begin position="531"/>
        <end position="685"/>
    </location>
</feature>
<evidence type="ECO:0000256" key="1">
    <source>
        <dbReference type="ARBA" id="ARBA00004604"/>
    </source>
</evidence>
<keyword evidence="5" id="KW-0547">Nucleotide-binding</keyword>
<dbReference type="GO" id="GO:0005524">
    <property type="term" value="F:ATP binding"/>
    <property type="evidence" value="ECO:0007669"/>
    <property type="project" value="UniProtKB-KW"/>
</dbReference>
<evidence type="ECO:0000259" key="11">
    <source>
        <dbReference type="Pfam" id="PF16575"/>
    </source>
</evidence>
<dbReference type="InterPro" id="IPR032319">
    <property type="entry name" value="CLP1_P"/>
</dbReference>
<dbReference type="GO" id="GO:0051731">
    <property type="term" value="F:polynucleotide 5'-hydroxyl-kinase activity"/>
    <property type="evidence" value="ECO:0007669"/>
    <property type="project" value="InterPro"/>
</dbReference>
<evidence type="ECO:0000256" key="7">
    <source>
        <dbReference type="ARBA" id="ARBA00022840"/>
    </source>
</evidence>
<feature type="domain" description="NOL9 N-terminal" evidence="12">
    <location>
        <begin position="354"/>
        <end position="499"/>
    </location>
</feature>
<feature type="compositionally biased region" description="Polar residues" evidence="10">
    <location>
        <begin position="55"/>
        <end position="79"/>
    </location>
</feature>
<keyword evidence="6" id="KW-0418">Kinase</keyword>
<evidence type="ECO:0000256" key="5">
    <source>
        <dbReference type="ARBA" id="ARBA00022741"/>
    </source>
</evidence>
<dbReference type="InterPro" id="IPR057570">
    <property type="entry name" value="NOL9_C"/>
</dbReference>
<feature type="region of interest" description="Disordered" evidence="10">
    <location>
        <begin position="102"/>
        <end position="157"/>
    </location>
</feature>
<accession>A0AAJ6Z151</accession>
<reference evidence="14" key="1">
    <citation type="submission" date="2025-08" db="UniProtKB">
        <authorList>
            <consortium name="RefSeq"/>
        </authorList>
    </citation>
    <scope>IDENTIFICATION</scope>
</reference>
<dbReference type="KEGG" id="pxu:106114394"/>
<evidence type="ECO:0000256" key="10">
    <source>
        <dbReference type="SAM" id="MobiDB-lite"/>
    </source>
</evidence>
<dbReference type="SUPFAM" id="SSF52540">
    <property type="entry name" value="P-loop containing nucleoside triphosphate hydrolases"/>
    <property type="match status" value="1"/>
</dbReference>
<dbReference type="Gene3D" id="3.40.50.300">
    <property type="entry name" value="P-loop containing nucleotide triphosphate hydrolases"/>
    <property type="match status" value="1"/>
</dbReference>
<evidence type="ECO:0000256" key="8">
    <source>
        <dbReference type="ARBA" id="ARBA00023242"/>
    </source>
</evidence>
<feature type="domain" description="NOL9 C-terminal" evidence="13">
    <location>
        <begin position="756"/>
        <end position="845"/>
    </location>
</feature>
<proteinExistence type="inferred from homology"/>
<protein>
    <recommendedName>
        <fullName evidence="9">Polynucleotide 5'-hydroxyl-kinase NOL9</fullName>
    </recommendedName>
</protein>
<dbReference type="InterPro" id="IPR057573">
    <property type="entry name" value="NOL9_N"/>
</dbReference>
<comment type="subcellular location">
    <subcellularLocation>
        <location evidence="1">Nucleus</location>
        <location evidence="1">Nucleolus</location>
    </subcellularLocation>
</comment>
<sequence>MEFFEKAHIPISDDSKKDKKPDEKIKKQLKQMLYGYKKSDNELIRKSENVEESDSTSVSGFSDLNISNATSDNDTTRATLDSSDLDSISNLVDSNEASLIEGTYSPVRDVSEDLSNSKSERESEMNEESDSVFTFGSNVSTTETKSDTESSTQFDSDGVLAQKIHDRLNTVKFPHEKLKRKRIDNNKHSIISACEEELIEPKISKKEDSLAFTCENMQFSDYSDFQSNVNKGSVTYTVKPTSTFVSITSKNAKTENFDDIMGHYRNAIFQNISNERHNVTLSPFNILEDGNDDIQVDSSISELGVEVNVKDSDMTQSTSGSDVQNDDVNNDTNNSQTTEEDVTSDDVVCSTENYKIYYGYDSVIIVLKHPSELFIHGKVIVSKLGGLAQIYGCNLKNTPYYVYAPFYNFAHCVRTIEGSNYCTGLFGNLTSKGVSIPDAEEIVTKMGTNDVVLAFEKLFTSKQEFLEHNFKACNLFRKTAENVPLNFKRASEMLGCCLYPEQPYKHFEENPKWELAAKAGAVNKNISMVCGGKGSGKSTFLRYYVNWQISYNDGPILVIDLDPGQCEFTIAGSISATVVLETEPLLGPNFTHLKKPNIMLNIGMISAMDNPKRYLNAVDQLIAECKDNDFMSSIPWIVNTMGMCNALGLKFITYIIQRIQPTLLLQIELQNTKKNFPYHLTIQKVEELYEQYKYDRLFANLPRQNELSYTHVVTEAVTFRTNTNSDSTSLAARDQRYLNFLSYFGQIADYSSSLLNVTPYSVSLQDLYIATNIRINRDSITKVLNGKVVALCKHTDKTAKVFTLTDKPLLCYGHGLIRGIENDILYVITPVSAKCLSSINTILYADWMPELRGQEKFLPEGTMVPYRMLSQYDQRQLISAPRRRFNPIQLLKMSRHK</sequence>
<keyword evidence="7" id="KW-0067">ATP-binding</keyword>
<keyword evidence="4" id="KW-0808">Transferase</keyword>
<dbReference type="PANTHER" id="PTHR12755:SF3">
    <property type="entry name" value="POLYNUCLEOTIDE 5'-HYDROXYL-KINASE NOL9"/>
    <property type="match status" value="1"/>
</dbReference>
<dbReference type="InterPro" id="IPR045116">
    <property type="entry name" value="Clp1/Grc3"/>
</dbReference>
<dbReference type="AlphaFoldDB" id="A0AAJ6Z151"/>
<evidence type="ECO:0000256" key="9">
    <source>
        <dbReference type="ARBA" id="ARBA00071212"/>
    </source>
</evidence>
<keyword evidence="8" id="KW-0539">Nucleus</keyword>
<organism evidence="14">
    <name type="scientific">Papilio xuthus</name>
    <name type="common">Asian swallowtail butterfly</name>
    <dbReference type="NCBI Taxonomy" id="66420"/>
    <lineage>
        <taxon>Eukaryota</taxon>
        <taxon>Metazoa</taxon>
        <taxon>Ecdysozoa</taxon>
        <taxon>Arthropoda</taxon>
        <taxon>Hexapoda</taxon>
        <taxon>Insecta</taxon>
        <taxon>Pterygota</taxon>
        <taxon>Neoptera</taxon>
        <taxon>Endopterygota</taxon>
        <taxon>Lepidoptera</taxon>
        <taxon>Glossata</taxon>
        <taxon>Ditrysia</taxon>
        <taxon>Papilionoidea</taxon>
        <taxon>Papilionidae</taxon>
        <taxon>Papilioninae</taxon>
        <taxon>Papilio</taxon>
    </lineage>
</organism>
<dbReference type="PANTHER" id="PTHR12755">
    <property type="entry name" value="CLEAVAGE/POLYADENYLATION FACTOR IA SUBUNIT CLP1P"/>
    <property type="match status" value="1"/>
</dbReference>
<dbReference type="Proteomes" id="UP000694872">
    <property type="component" value="Unplaced"/>
</dbReference>
<comment type="similarity">
    <text evidence="2">Belongs to the Clp1 family. NOL9/GRC3 subfamily.</text>
</comment>
<evidence type="ECO:0000256" key="4">
    <source>
        <dbReference type="ARBA" id="ARBA00022679"/>
    </source>
</evidence>
<evidence type="ECO:0000256" key="3">
    <source>
        <dbReference type="ARBA" id="ARBA00022552"/>
    </source>
</evidence>
<evidence type="ECO:0000259" key="13">
    <source>
        <dbReference type="Pfam" id="PF25467"/>
    </source>
</evidence>
<feature type="region of interest" description="Disordered" evidence="10">
    <location>
        <begin position="311"/>
        <end position="344"/>
    </location>
</feature>
<dbReference type="Pfam" id="PF25467">
    <property type="entry name" value="NOL9_C"/>
    <property type="match status" value="1"/>
</dbReference>
<dbReference type="InterPro" id="IPR027417">
    <property type="entry name" value="P-loop_NTPase"/>
</dbReference>
<dbReference type="RefSeq" id="XP_013163038.1">
    <property type="nucleotide sequence ID" value="XM_013307584.1"/>
</dbReference>
<evidence type="ECO:0000256" key="2">
    <source>
        <dbReference type="ARBA" id="ARBA00011003"/>
    </source>
</evidence>
<name>A0AAJ6Z151_PAPXU</name>
<feature type="region of interest" description="Disordered" evidence="10">
    <location>
        <begin position="1"/>
        <end position="23"/>
    </location>
</feature>
<keyword evidence="3" id="KW-0698">rRNA processing</keyword>
<evidence type="ECO:0000259" key="12">
    <source>
        <dbReference type="Pfam" id="PF24419"/>
    </source>
</evidence>